<reference evidence="1" key="1">
    <citation type="submission" date="2014-09" db="EMBL/GenBank/DDBJ databases">
        <authorList>
            <person name="Magalhaes I.L.F."/>
            <person name="Oliveira U."/>
            <person name="Santos F.R."/>
            <person name="Vidigal T.H.D.A."/>
            <person name="Brescovit A.D."/>
            <person name="Santos A.J."/>
        </authorList>
    </citation>
    <scope>NUCLEOTIDE SEQUENCE</scope>
    <source>
        <tissue evidence="1">Shoot tissue taken approximately 20 cm above the soil surface</tissue>
    </source>
</reference>
<dbReference type="AlphaFoldDB" id="A0A0A9BXY6"/>
<name>A0A0A9BXY6_ARUDO</name>
<accession>A0A0A9BXY6</accession>
<evidence type="ECO:0000313" key="1">
    <source>
        <dbReference type="EMBL" id="JAD68151.1"/>
    </source>
</evidence>
<sequence>MAVSSLKVGVHSDFLFPLKSGLSHYVHMHGLILNIESPCSQSF</sequence>
<protein>
    <submittedName>
        <fullName evidence="1">Uncharacterized protein</fullName>
    </submittedName>
</protein>
<reference evidence="1" key="2">
    <citation type="journal article" date="2015" name="Data Brief">
        <title>Shoot transcriptome of the giant reed, Arundo donax.</title>
        <authorList>
            <person name="Barrero R.A."/>
            <person name="Guerrero F.D."/>
            <person name="Moolhuijzen P."/>
            <person name="Goolsby J.A."/>
            <person name="Tidwell J."/>
            <person name="Bellgard S.E."/>
            <person name="Bellgard M.I."/>
        </authorList>
    </citation>
    <scope>NUCLEOTIDE SEQUENCE</scope>
    <source>
        <tissue evidence="1">Shoot tissue taken approximately 20 cm above the soil surface</tissue>
    </source>
</reference>
<proteinExistence type="predicted"/>
<dbReference type="EMBL" id="GBRH01229744">
    <property type="protein sequence ID" value="JAD68151.1"/>
    <property type="molecule type" value="Transcribed_RNA"/>
</dbReference>
<organism evidence="1">
    <name type="scientific">Arundo donax</name>
    <name type="common">Giant reed</name>
    <name type="synonym">Donax arundinaceus</name>
    <dbReference type="NCBI Taxonomy" id="35708"/>
    <lineage>
        <taxon>Eukaryota</taxon>
        <taxon>Viridiplantae</taxon>
        <taxon>Streptophyta</taxon>
        <taxon>Embryophyta</taxon>
        <taxon>Tracheophyta</taxon>
        <taxon>Spermatophyta</taxon>
        <taxon>Magnoliopsida</taxon>
        <taxon>Liliopsida</taxon>
        <taxon>Poales</taxon>
        <taxon>Poaceae</taxon>
        <taxon>PACMAD clade</taxon>
        <taxon>Arundinoideae</taxon>
        <taxon>Arundineae</taxon>
        <taxon>Arundo</taxon>
    </lineage>
</organism>